<reference evidence="5" key="2">
    <citation type="journal article" date="2021" name="Int. J. Syst. Evol. Microbiol.">
        <title>Geomonas silvestris sp. nov., Geomonas paludis sp. nov. and Geomonas limicola sp. nov., isolated from terrestrial environments, and emended description of the genus Geomonas.</title>
        <authorList>
            <person name="Itoh H."/>
            <person name="Xu Z."/>
            <person name="Masuda Y."/>
            <person name="Ushijima N."/>
            <person name="Hayakawa C."/>
            <person name="Shiratori Y."/>
            <person name="Senoo K."/>
        </authorList>
    </citation>
    <scope>NUCLEOTIDE SEQUENCE</scope>
    <source>
        <strain evidence="5">Red736</strain>
    </source>
</reference>
<accession>A0A6V8N095</accession>
<evidence type="ECO:0000256" key="2">
    <source>
        <dbReference type="ARBA" id="ARBA00022676"/>
    </source>
</evidence>
<evidence type="ECO:0000313" key="8">
    <source>
        <dbReference type="Proteomes" id="UP000831485"/>
    </source>
</evidence>
<dbReference type="Proteomes" id="UP000568888">
    <property type="component" value="Unassembled WGS sequence"/>
</dbReference>
<dbReference type="SUPFAM" id="SSF53448">
    <property type="entry name" value="Nucleotide-diphospho-sugar transferases"/>
    <property type="match status" value="1"/>
</dbReference>
<evidence type="ECO:0000256" key="1">
    <source>
        <dbReference type="ARBA" id="ARBA00006739"/>
    </source>
</evidence>
<feature type="domain" description="Glycosyltransferase 2-like" evidence="4">
    <location>
        <begin position="4"/>
        <end position="175"/>
    </location>
</feature>
<evidence type="ECO:0000313" key="7">
    <source>
        <dbReference type="Proteomes" id="UP000568888"/>
    </source>
</evidence>
<keyword evidence="2" id="KW-0328">Glycosyltransferase</keyword>
<keyword evidence="3 5" id="KW-0808">Transferase</keyword>
<dbReference type="EMBL" id="CP096574">
    <property type="protein sequence ID" value="UPU37104.1"/>
    <property type="molecule type" value="Genomic_DNA"/>
</dbReference>
<dbReference type="RefSeq" id="WP_183348235.1">
    <property type="nucleotide sequence ID" value="NZ_BLXY01000005.1"/>
</dbReference>
<evidence type="ECO:0000313" key="5">
    <source>
        <dbReference type="EMBL" id="GFO64799.1"/>
    </source>
</evidence>
<evidence type="ECO:0000256" key="3">
    <source>
        <dbReference type="ARBA" id="ARBA00022679"/>
    </source>
</evidence>
<dbReference type="InterPro" id="IPR029044">
    <property type="entry name" value="Nucleotide-diphossugar_trans"/>
</dbReference>
<dbReference type="EMBL" id="BLXY01000005">
    <property type="protein sequence ID" value="GFO64799.1"/>
    <property type="molecule type" value="Genomic_DNA"/>
</dbReference>
<dbReference type="CDD" id="cd04186">
    <property type="entry name" value="GT_2_like_c"/>
    <property type="match status" value="1"/>
</dbReference>
<evidence type="ECO:0000259" key="4">
    <source>
        <dbReference type="Pfam" id="PF00535"/>
    </source>
</evidence>
<organism evidence="5 7">
    <name type="scientific">Geomonas paludis</name>
    <dbReference type="NCBI Taxonomy" id="2740185"/>
    <lineage>
        <taxon>Bacteria</taxon>
        <taxon>Pseudomonadati</taxon>
        <taxon>Thermodesulfobacteriota</taxon>
        <taxon>Desulfuromonadia</taxon>
        <taxon>Geobacterales</taxon>
        <taxon>Geobacteraceae</taxon>
        <taxon>Geomonas</taxon>
    </lineage>
</organism>
<dbReference type="PANTHER" id="PTHR43179">
    <property type="entry name" value="RHAMNOSYLTRANSFERASE WBBL"/>
    <property type="match status" value="1"/>
</dbReference>
<protein>
    <submittedName>
        <fullName evidence="5">Glycosyl transferase</fullName>
    </submittedName>
    <submittedName>
        <fullName evidence="6">Glycosyltransferase family 2 protein</fullName>
    </submittedName>
</protein>
<proteinExistence type="inferred from homology"/>
<reference evidence="6" key="3">
    <citation type="submission" date="2022-04" db="EMBL/GenBank/DDBJ databases">
        <authorList>
            <person name="Liu G."/>
        </authorList>
    </citation>
    <scope>NUCLEOTIDE SEQUENCE</scope>
    <source>
        <strain evidence="6">RG22</strain>
    </source>
</reference>
<evidence type="ECO:0000313" key="6">
    <source>
        <dbReference type="EMBL" id="UPU37104.1"/>
    </source>
</evidence>
<dbReference type="PANTHER" id="PTHR43179:SF12">
    <property type="entry name" value="GALACTOFURANOSYLTRANSFERASE GLFT2"/>
    <property type="match status" value="1"/>
</dbReference>
<dbReference type="AlphaFoldDB" id="A0A6V8N095"/>
<comment type="similarity">
    <text evidence="1">Belongs to the glycosyltransferase 2 family.</text>
</comment>
<dbReference type="GO" id="GO:0016757">
    <property type="term" value="F:glycosyltransferase activity"/>
    <property type="evidence" value="ECO:0007669"/>
    <property type="project" value="UniProtKB-KW"/>
</dbReference>
<gene>
    <name evidence="5" type="ORF">GMPD_27180</name>
    <name evidence="6" type="ORF">M1B72_05180</name>
</gene>
<dbReference type="InterPro" id="IPR001173">
    <property type="entry name" value="Glyco_trans_2-like"/>
</dbReference>
<dbReference type="Pfam" id="PF00535">
    <property type="entry name" value="Glycos_transf_2"/>
    <property type="match status" value="1"/>
</dbReference>
<keyword evidence="8" id="KW-1185">Reference proteome</keyword>
<dbReference type="Gene3D" id="3.90.550.10">
    <property type="entry name" value="Spore Coat Polysaccharide Biosynthesis Protein SpsA, Chain A"/>
    <property type="match status" value="1"/>
</dbReference>
<name>A0A6V8N095_9BACT</name>
<dbReference type="Proteomes" id="UP000831485">
    <property type="component" value="Chromosome"/>
</dbReference>
<sequence length="339" mass="37868">MRVSVIIVNWNGLGHLPECLDSLQEQTFGDFETIVVDNGSSDGSLAYLQQRKDVRLVPLQENVGFAAGNNAALPFARGEYLVTLNNDTKAQPDWLEKLVEVAGRHPEAGMVGCRILSYSEPERIDSLGMAICKDGMSRGNYRGRRFAELAIEPDVEILFPSACVALYRRAMIDEIGFFDGDFFAYCEDSDLGLRGRLAGWQAVLARDAVVYHKYSMTAGSLSPLKLYLVERNHFYAVVKNFPLLLLLTLPLYTLLRYLVQARVVLHGRGTGGEFMTGGSRNECVLALLRGMRDALLALPTLARKRAGVMRHKKISSRDMRRLLRRHSLTFHELLDAGNS</sequence>
<reference evidence="7" key="1">
    <citation type="submission" date="2020-06" db="EMBL/GenBank/DDBJ databases">
        <title>Draft genomic sequecing of Geomonas sp. Red736.</title>
        <authorList>
            <person name="Itoh H."/>
            <person name="Xu Z.X."/>
            <person name="Ushijima N."/>
            <person name="Masuda Y."/>
            <person name="Shiratori Y."/>
            <person name="Senoo K."/>
        </authorList>
    </citation>
    <scope>NUCLEOTIDE SEQUENCE [LARGE SCALE GENOMIC DNA]</scope>
    <source>
        <strain evidence="7">Red736</strain>
    </source>
</reference>